<accession>A0A444JB98</accession>
<keyword evidence="2 6" id="KW-0378">Hydrolase</keyword>
<evidence type="ECO:0000259" key="5">
    <source>
        <dbReference type="PROSITE" id="PS51192"/>
    </source>
</evidence>
<sequence>MQLNYPSNLPITDRKDEIVQAIKGHQIIVIAGDTGSGKTTQLPKMCLDAGRAAEGAMIGCTQPRRIAALSVTERVQEELGKARMVGSKIRFQDRTGPATRIKFMTDGILLAETRGDRDLRAYDTLIIDEAHERSLNIDFLLGYLHQLLARRKDLKLIIASATIDTEKFSKHFHDAPII</sequence>
<dbReference type="PANTHER" id="PTHR18934:SF99">
    <property type="entry name" value="ATP-DEPENDENT RNA HELICASE DHX37-RELATED"/>
    <property type="match status" value="1"/>
</dbReference>
<reference evidence="6 7" key="1">
    <citation type="submission" date="2017-01" db="EMBL/GenBank/DDBJ databases">
        <title>The cable genome- insights into the physiology and evolution of filamentous bacteria capable of sulfide oxidation via long distance electron transfer.</title>
        <authorList>
            <person name="Schreiber L."/>
            <person name="Bjerg J.T."/>
            <person name="Boggild A."/>
            <person name="Van De Vossenberg J."/>
            <person name="Meysman F."/>
            <person name="Nielsen L.P."/>
            <person name="Schramm A."/>
            <person name="Kjeldsen K.U."/>
        </authorList>
    </citation>
    <scope>NUCLEOTIDE SEQUENCE [LARGE SCALE GENOMIC DNA]</scope>
    <source>
        <strain evidence="6">A5</strain>
    </source>
</reference>
<feature type="non-terminal residue" evidence="6">
    <location>
        <position position="178"/>
    </location>
</feature>
<dbReference type="GO" id="GO:0003724">
    <property type="term" value="F:RNA helicase activity"/>
    <property type="evidence" value="ECO:0007669"/>
    <property type="project" value="UniProtKB-EC"/>
</dbReference>
<evidence type="ECO:0000256" key="3">
    <source>
        <dbReference type="ARBA" id="ARBA00022806"/>
    </source>
</evidence>
<comment type="caution">
    <text evidence="6">The sequence shown here is derived from an EMBL/GenBank/DDBJ whole genome shotgun (WGS) entry which is preliminary data.</text>
</comment>
<dbReference type="EC" id="3.6.4.13" evidence="6"/>
<keyword evidence="1" id="KW-0547">Nucleotide-binding</keyword>
<dbReference type="InterPro" id="IPR027417">
    <property type="entry name" value="P-loop_NTPase"/>
</dbReference>
<evidence type="ECO:0000256" key="2">
    <source>
        <dbReference type="ARBA" id="ARBA00022801"/>
    </source>
</evidence>
<dbReference type="SMART" id="SM00487">
    <property type="entry name" value="DEXDc"/>
    <property type="match status" value="1"/>
</dbReference>
<dbReference type="GO" id="GO:0005524">
    <property type="term" value="F:ATP binding"/>
    <property type="evidence" value="ECO:0007669"/>
    <property type="project" value="UniProtKB-KW"/>
</dbReference>
<evidence type="ECO:0000256" key="4">
    <source>
        <dbReference type="ARBA" id="ARBA00022840"/>
    </source>
</evidence>
<dbReference type="SUPFAM" id="SSF52540">
    <property type="entry name" value="P-loop containing nucleoside triphosphate hydrolases"/>
    <property type="match status" value="1"/>
</dbReference>
<organism evidence="6 7">
    <name type="scientific">Candidatus Electrothrix marina</name>
    <dbReference type="NCBI Taxonomy" id="1859130"/>
    <lineage>
        <taxon>Bacteria</taxon>
        <taxon>Pseudomonadati</taxon>
        <taxon>Thermodesulfobacteriota</taxon>
        <taxon>Desulfobulbia</taxon>
        <taxon>Desulfobulbales</taxon>
        <taxon>Desulfobulbaceae</taxon>
        <taxon>Candidatus Electrothrix</taxon>
    </lineage>
</organism>
<dbReference type="Pfam" id="PF00270">
    <property type="entry name" value="DEAD"/>
    <property type="match status" value="1"/>
</dbReference>
<dbReference type="InterPro" id="IPR014001">
    <property type="entry name" value="Helicase_ATP-bd"/>
</dbReference>
<dbReference type="Proteomes" id="UP000288892">
    <property type="component" value="Unassembled WGS sequence"/>
</dbReference>
<evidence type="ECO:0000313" key="7">
    <source>
        <dbReference type="Proteomes" id="UP000288892"/>
    </source>
</evidence>
<keyword evidence="3 6" id="KW-0347">Helicase</keyword>
<dbReference type="GO" id="GO:0016787">
    <property type="term" value="F:hydrolase activity"/>
    <property type="evidence" value="ECO:0007669"/>
    <property type="project" value="UniProtKB-KW"/>
</dbReference>
<dbReference type="AlphaFoldDB" id="A0A444JB98"/>
<keyword evidence="4" id="KW-0067">ATP-binding</keyword>
<evidence type="ECO:0000256" key="1">
    <source>
        <dbReference type="ARBA" id="ARBA00022741"/>
    </source>
</evidence>
<dbReference type="GO" id="GO:0003723">
    <property type="term" value="F:RNA binding"/>
    <property type="evidence" value="ECO:0007669"/>
    <property type="project" value="TreeGrafter"/>
</dbReference>
<gene>
    <name evidence="6" type="ORF">VU01_13381</name>
</gene>
<evidence type="ECO:0000313" key="6">
    <source>
        <dbReference type="EMBL" id="RWX50332.1"/>
    </source>
</evidence>
<keyword evidence="7" id="KW-1185">Reference proteome</keyword>
<name>A0A444JB98_9BACT</name>
<dbReference type="PROSITE" id="PS51192">
    <property type="entry name" value="HELICASE_ATP_BIND_1"/>
    <property type="match status" value="1"/>
</dbReference>
<dbReference type="InterPro" id="IPR011545">
    <property type="entry name" value="DEAD/DEAH_box_helicase_dom"/>
</dbReference>
<dbReference type="Gene3D" id="3.40.50.300">
    <property type="entry name" value="P-loop containing nucleotide triphosphate hydrolases"/>
    <property type="match status" value="1"/>
</dbReference>
<dbReference type="EMBL" id="MTKS01000338">
    <property type="protein sequence ID" value="RWX50332.1"/>
    <property type="molecule type" value="Genomic_DNA"/>
</dbReference>
<proteinExistence type="predicted"/>
<dbReference type="PANTHER" id="PTHR18934">
    <property type="entry name" value="ATP-DEPENDENT RNA HELICASE"/>
    <property type="match status" value="1"/>
</dbReference>
<feature type="domain" description="Helicase ATP-binding" evidence="5">
    <location>
        <begin position="19"/>
        <end position="178"/>
    </location>
</feature>
<protein>
    <submittedName>
        <fullName evidence="6">DEAD/DEAH box helicase</fullName>
        <ecNumber evidence="6">3.6.4.13</ecNumber>
    </submittedName>
</protein>